<reference evidence="2" key="1">
    <citation type="submission" date="2020-05" db="EMBL/GenBank/DDBJ databases">
        <title>WGS assembly of Panicum virgatum.</title>
        <authorList>
            <person name="Lovell J.T."/>
            <person name="Jenkins J."/>
            <person name="Shu S."/>
            <person name="Juenger T.E."/>
            <person name="Schmutz J."/>
        </authorList>
    </citation>
    <scope>NUCLEOTIDE SEQUENCE</scope>
    <source>
        <strain evidence="2">AP13</strain>
    </source>
</reference>
<evidence type="ECO:0000256" key="1">
    <source>
        <dbReference type="SAM" id="MobiDB-lite"/>
    </source>
</evidence>
<organism evidence="2 3">
    <name type="scientific">Panicum virgatum</name>
    <name type="common">Blackwell switchgrass</name>
    <dbReference type="NCBI Taxonomy" id="38727"/>
    <lineage>
        <taxon>Eukaryota</taxon>
        <taxon>Viridiplantae</taxon>
        <taxon>Streptophyta</taxon>
        <taxon>Embryophyta</taxon>
        <taxon>Tracheophyta</taxon>
        <taxon>Spermatophyta</taxon>
        <taxon>Magnoliopsida</taxon>
        <taxon>Liliopsida</taxon>
        <taxon>Poales</taxon>
        <taxon>Poaceae</taxon>
        <taxon>PACMAD clade</taxon>
        <taxon>Panicoideae</taxon>
        <taxon>Panicodae</taxon>
        <taxon>Paniceae</taxon>
        <taxon>Panicinae</taxon>
        <taxon>Panicum</taxon>
        <taxon>Panicum sect. Hiantes</taxon>
    </lineage>
</organism>
<keyword evidence="3" id="KW-1185">Reference proteome</keyword>
<feature type="region of interest" description="Disordered" evidence="1">
    <location>
        <begin position="91"/>
        <end position="137"/>
    </location>
</feature>
<feature type="compositionally biased region" description="Pro residues" evidence="1">
    <location>
        <begin position="16"/>
        <end position="26"/>
    </location>
</feature>
<sequence length="137" mass="13697">MSPSHASASRTSPSRRAPPSPAPSPPRSRSTSATRTSSCSTAPASTSTSAMADLQGQPAPAPAAAPQPRGGEQALPACPGEHVRVRRLCGGVPVQPRGGGLAGRRRVHGHGGGAGVWDGQDLAAPNLGPRRHSGPGR</sequence>
<feature type="compositionally biased region" description="Low complexity" evidence="1">
    <location>
        <begin position="27"/>
        <end position="50"/>
    </location>
</feature>
<dbReference type="EMBL" id="CM029054">
    <property type="protein sequence ID" value="KAG2541569.1"/>
    <property type="molecule type" value="Genomic_DNA"/>
</dbReference>
<proteinExistence type="predicted"/>
<protein>
    <submittedName>
        <fullName evidence="2">Uncharacterized protein</fullName>
    </submittedName>
</protein>
<feature type="compositionally biased region" description="Low complexity" evidence="1">
    <location>
        <begin position="1"/>
        <end position="15"/>
    </location>
</feature>
<name>A0A8T0N0U5_PANVG</name>
<gene>
    <name evidence="2" type="ORF">PVAP13_9NG687200</name>
</gene>
<dbReference type="AlphaFoldDB" id="A0A8T0N0U5"/>
<dbReference type="Proteomes" id="UP000823388">
    <property type="component" value="Chromosome 9N"/>
</dbReference>
<evidence type="ECO:0000313" key="3">
    <source>
        <dbReference type="Proteomes" id="UP000823388"/>
    </source>
</evidence>
<evidence type="ECO:0000313" key="2">
    <source>
        <dbReference type="EMBL" id="KAG2541569.1"/>
    </source>
</evidence>
<feature type="region of interest" description="Disordered" evidence="1">
    <location>
        <begin position="1"/>
        <end position="79"/>
    </location>
</feature>
<accession>A0A8T0N0U5</accession>
<comment type="caution">
    <text evidence="2">The sequence shown here is derived from an EMBL/GenBank/DDBJ whole genome shotgun (WGS) entry which is preliminary data.</text>
</comment>